<reference evidence="11" key="1">
    <citation type="journal article" date="2019" name="Int. J. Syst. Evol. Microbiol.">
        <title>The Global Catalogue of Microorganisms (GCM) 10K type strain sequencing project: providing services to taxonomists for standard genome sequencing and annotation.</title>
        <authorList>
            <consortium name="The Broad Institute Genomics Platform"/>
            <consortium name="The Broad Institute Genome Sequencing Center for Infectious Disease"/>
            <person name="Wu L."/>
            <person name="Ma J."/>
        </authorList>
    </citation>
    <scope>NUCLEOTIDE SEQUENCE [LARGE SCALE GENOMIC DNA]</scope>
    <source>
        <strain evidence="11">CECT 7184</strain>
    </source>
</reference>
<comment type="catalytic activity">
    <reaction evidence="1 6">
        <text>[protein]-peptidylproline (omega=180) = [protein]-peptidylproline (omega=0)</text>
        <dbReference type="Rhea" id="RHEA:16237"/>
        <dbReference type="Rhea" id="RHEA-COMP:10747"/>
        <dbReference type="Rhea" id="RHEA-COMP:10748"/>
        <dbReference type="ChEBI" id="CHEBI:83833"/>
        <dbReference type="ChEBI" id="CHEBI:83834"/>
        <dbReference type="EC" id="5.2.1.8"/>
    </reaction>
</comment>
<evidence type="ECO:0000256" key="5">
    <source>
        <dbReference type="ARBA" id="ARBA00023235"/>
    </source>
</evidence>
<dbReference type="InterPro" id="IPR020892">
    <property type="entry name" value="Cyclophilin-type_PPIase_CS"/>
</dbReference>
<dbReference type="InterPro" id="IPR046357">
    <property type="entry name" value="PPIase_dom_sf"/>
</dbReference>
<dbReference type="Pfam" id="PF00254">
    <property type="entry name" value="FKBP_C"/>
    <property type="match status" value="1"/>
</dbReference>
<keyword evidence="7" id="KW-0175">Coiled coil</keyword>
<dbReference type="PROSITE" id="PS00170">
    <property type="entry name" value="CSA_PPIASE_1"/>
    <property type="match status" value="1"/>
</dbReference>
<dbReference type="CDD" id="cd00317">
    <property type="entry name" value="cyclophilin"/>
    <property type="match status" value="1"/>
</dbReference>
<dbReference type="EMBL" id="JAUFQU010000001">
    <property type="protein sequence ID" value="MDN3706074.1"/>
    <property type="molecule type" value="Genomic_DNA"/>
</dbReference>
<dbReference type="SUPFAM" id="SSF50891">
    <property type="entry name" value="Cyclophilin-like"/>
    <property type="match status" value="1"/>
</dbReference>
<dbReference type="Proteomes" id="UP001242368">
    <property type="component" value="Unassembled WGS sequence"/>
</dbReference>
<feature type="domain" description="PPIase FKBP-type" evidence="8">
    <location>
        <begin position="253"/>
        <end position="356"/>
    </location>
</feature>
<evidence type="ECO:0000256" key="6">
    <source>
        <dbReference type="PROSITE-ProRule" id="PRU00277"/>
    </source>
</evidence>
<dbReference type="Gene3D" id="3.10.50.40">
    <property type="match status" value="1"/>
</dbReference>
<dbReference type="GO" id="GO:0003755">
    <property type="term" value="F:peptidyl-prolyl cis-trans isomerase activity"/>
    <property type="evidence" value="ECO:0007669"/>
    <property type="project" value="UniProtKB-EC"/>
</dbReference>
<accession>A0ABT8CSK5</accession>
<dbReference type="InterPro" id="IPR029000">
    <property type="entry name" value="Cyclophilin-like_dom_sf"/>
</dbReference>
<dbReference type="SUPFAM" id="SSF54534">
    <property type="entry name" value="FKBP-like"/>
    <property type="match status" value="1"/>
</dbReference>
<keyword evidence="4 6" id="KW-0697">Rotamase</keyword>
<sequence length="356" mass="39509">MKKIITGFLLLFSIVVIAQKKYPDGLYAALDTDKGLIVVQLTYDKTPATVANFVSLAEGTNESVDAKFKGKKFFDGLKFHRVIADFMIQGGDPDGTGGGNPGYLFHDEIVPELKHDKAGTLSMANRGPATNGSQFFITHKETPWLDGKHTVFGYVIEGQNVVDKITQNDKIKKVTIIREGKEAKKFDAPKVFKNAVEKNKKEAETAKLKAEKLQKETEKYFAEIRSKAIQTNSGLAFYIYEKGNQGQGKPNKGEEVKIDYAGYLENGKIFDTSNEDTATKYLILDQQRKAANAYKPINFMYGNKDGLIKGFIEGLENMNYGDKALIFIPAELGYGERGIGPIPAHSNLVFDLHLTK</sequence>
<dbReference type="PANTHER" id="PTHR45625">
    <property type="entry name" value="PEPTIDYL-PROLYL CIS-TRANS ISOMERASE-RELATED"/>
    <property type="match status" value="1"/>
</dbReference>
<evidence type="ECO:0000256" key="3">
    <source>
        <dbReference type="ARBA" id="ARBA00013194"/>
    </source>
</evidence>
<name>A0ABT8CSK5_9FLAO</name>
<dbReference type="PROSITE" id="PS50072">
    <property type="entry name" value="CSA_PPIASE_2"/>
    <property type="match status" value="1"/>
</dbReference>
<dbReference type="Pfam" id="PF00160">
    <property type="entry name" value="Pro_isomerase"/>
    <property type="match status" value="1"/>
</dbReference>
<gene>
    <name evidence="10" type="ORF">QW060_02925</name>
</gene>
<evidence type="ECO:0000256" key="1">
    <source>
        <dbReference type="ARBA" id="ARBA00000971"/>
    </source>
</evidence>
<feature type="domain" description="PPIase cyclophilin-type" evidence="9">
    <location>
        <begin position="35"/>
        <end position="165"/>
    </location>
</feature>
<dbReference type="PANTHER" id="PTHR45625:SF4">
    <property type="entry name" value="PEPTIDYLPROLYL ISOMERASE DOMAIN AND WD REPEAT-CONTAINING PROTEIN 1"/>
    <property type="match status" value="1"/>
</dbReference>
<comment type="similarity">
    <text evidence="2">Belongs to the cyclophilin-type PPIase family.</text>
</comment>
<comment type="caution">
    <text evidence="10">The sequence shown here is derived from an EMBL/GenBank/DDBJ whole genome shotgun (WGS) entry which is preliminary data.</text>
</comment>
<dbReference type="EC" id="5.2.1.8" evidence="3 6"/>
<dbReference type="PROSITE" id="PS50059">
    <property type="entry name" value="FKBP_PPIASE"/>
    <property type="match status" value="1"/>
</dbReference>
<keyword evidence="11" id="KW-1185">Reference proteome</keyword>
<keyword evidence="5 6" id="KW-0413">Isomerase</keyword>
<feature type="coiled-coil region" evidence="7">
    <location>
        <begin position="193"/>
        <end position="223"/>
    </location>
</feature>
<proteinExistence type="inferred from homology"/>
<evidence type="ECO:0000256" key="7">
    <source>
        <dbReference type="SAM" id="Coils"/>
    </source>
</evidence>
<dbReference type="InterPro" id="IPR001179">
    <property type="entry name" value="PPIase_FKBP_dom"/>
</dbReference>
<dbReference type="Gene3D" id="2.40.100.10">
    <property type="entry name" value="Cyclophilin-like"/>
    <property type="match status" value="1"/>
</dbReference>
<evidence type="ECO:0000259" key="8">
    <source>
        <dbReference type="PROSITE" id="PS50059"/>
    </source>
</evidence>
<dbReference type="RefSeq" id="WP_290362211.1">
    <property type="nucleotide sequence ID" value="NZ_JAUFQU010000001.1"/>
</dbReference>
<dbReference type="InterPro" id="IPR044666">
    <property type="entry name" value="Cyclophilin_A-like"/>
</dbReference>
<evidence type="ECO:0000256" key="4">
    <source>
        <dbReference type="ARBA" id="ARBA00023110"/>
    </source>
</evidence>
<protein>
    <recommendedName>
        <fullName evidence="3 6">peptidylprolyl isomerase</fullName>
        <ecNumber evidence="3 6">5.2.1.8</ecNumber>
    </recommendedName>
</protein>
<evidence type="ECO:0000259" key="9">
    <source>
        <dbReference type="PROSITE" id="PS50072"/>
    </source>
</evidence>
<evidence type="ECO:0000256" key="2">
    <source>
        <dbReference type="ARBA" id="ARBA00007365"/>
    </source>
</evidence>
<organism evidence="10 11">
    <name type="scientific">Paenimyroides ceti</name>
    <dbReference type="NCBI Taxonomy" id="395087"/>
    <lineage>
        <taxon>Bacteria</taxon>
        <taxon>Pseudomonadati</taxon>
        <taxon>Bacteroidota</taxon>
        <taxon>Flavobacteriia</taxon>
        <taxon>Flavobacteriales</taxon>
        <taxon>Flavobacteriaceae</taxon>
        <taxon>Paenimyroides</taxon>
    </lineage>
</organism>
<dbReference type="PRINTS" id="PR00153">
    <property type="entry name" value="CSAPPISMRASE"/>
</dbReference>
<dbReference type="InterPro" id="IPR002130">
    <property type="entry name" value="Cyclophilin-type_PPIase_dom"/>
</dbReference>
<evidence type="ECO:0000313" key="10">
    <source>
        <dbReference type="EMBL" id="MDN3706074.1"/>
    </source>
</evidence>
<evidence type="ECO:0000313" key="11">
    <source>
        <dbReference type="Proteomes" id="UP001242368"/>
    </source>
</evidence>